<dbReference type="EC" id="5.6.2.4" evidence="15"/>
<feature type="region of interest" description="Disordered" evidence="17">
    <location>
        <begin position="736"/>
        <end position="755"/>
    </location>
</feature>
<comment type="catalytic activity">
    <reaction evidence="13 15">
        <text>Couples ATP hydrolysis with the unwinding of duplex DNA by translocating in the 3'-5' direction.</text>
        <dbReference type="EC" id="5.6.2.4"/>
    </reaction>
</comment>
<evidence type="ECO:0000259" key="19">
    <source>
        <dbReference type="PROSITE" id="PS51217"/>
    </source>
</evidence>
<gene>
    <name evidence="15" type="primary">recB</name>
    <name evidence="20" type="ORF">CYJ96_02295</name>
</gene>
<feature type="region of interest" description="Disordered" evidence="17">
    <location>
        <begin position="228"/>
        <end position="251"/>
    </location>
</feature>
<dbReference type="GO" id="GO:0003677">
    <property type="term" value="F:DNA binding"/>
    <property type="evidence" value="ECO:0007669"/>
    <property type="project" value="UniProtKB-UniRule"/>
</dbReference>
<dbReference type="GO" id="GO:0009338">
    <property type="term" value="C:exodeoxyribonuclease V complex"/>
    <property type="evidence" value="ECO:0007669"/>
    <property type="project" value="TreeGrafter"/>
</dbReference>
<evidence type="ECO:0000256" key="12">
    <source>
        <dbReference type="ARBA" id="ARBA00023235"/>
    </source>
</evidence>
<keyword evidence="9 15" id="KW-0460">Magnesium</keyword>
<evidence type="ECO:0000256" key="2">
    <source>
        <dbReference type="ARBA" id="ARBA00022723"/>
    </source>
</evidence>
<comment type="catalytic activity">
    <reaction evidence="15">
        <text>Exonucleolytic cleavage (in the presence of ATP) in either 5'- to 3'- or 3'- to 5'-direction to yield 5'-phosphooligonucleotides.</text>
        <dbReference type="EC" id="3.1.11.5"/>
    </reaction>
</comment>
<dbReference type="GO" id="GO:0005829">
    <property type="term" value="C:cytosol"/>
    <property type="evidence" value="ECO:0007669"/>
    <property type="project" value="TreeGrafter"/>
</dbReference>
<dbReference type="PANTHER" id="PTHR11070">
    <property type="entry name" value="UVRD / RECB / PCRA DNA HELICASE FAMILY MEMBER"/>
    <property type="match status" value="1"/>
</dbReference>
<feature type="region of interest" description="DNA-binding and helicase activity, interacts with RecC" evidence="15">
    <location>
        <begin position="1"/>
        <end position="1164"/>
    </location>
</feature>
<protein>
    <recommendedName>
        <fullName evidence="15">RecBCD enzyme subunit RecB</fullName>
        <ecNumber evidence="15">3.1.11.5</ecNumber>
        <ecNumber evidence="15">5.6.2.4</ecNumber>
    </recommendedName>
    <alternativeName>
        <fullName evidence="15">DNA 3'-5' helicase subunit RecB</fullName>
    </alternativeName>
    <alternativeName>
        <fullName evidence="15">Exonuclease V subunit RecB</fullName>
        <shortName evidence="15">ExoV subunit RecB</shortName>
    </alternativeName>
    <alternativeName>
        <fullName evidence="15">Helicase/nuclease RecBCD subunit RecB</fullName>
    </alternativeName>
</protein>
<comment type="subunit">
    <text evidence="15">Heterotrimer of RecB, RecC and RecD. All subunits contribute to DNA-binding. Interacts with RecA.</text>
</comment>
<dbReference type="Pfam" id="PF13361">
    <property type="entry name" value="UvrD_C"/>
    <property type="match status" value="1"/>
</dbReference>
<dbReference type="Gene3D" id="3.40.50.300">
    <property type="entry name" value="P-loop containing nucleotide triphosphate hydrolases"/>
    <property type="match status" value="3"/>
</dbReference>
<evidence type="ECO:0000256" key="10">
    <source>
        <dbReference type="ARBA" id="ARBA00023125"/>
    </source>
</evidence>
<comment type="miscellaneous">
    <text evidence="15">In the RecBCD complex, RecB has a slow 3'-5' helicase, an exonuclease activity and loads RecA onto ssDNA, RecD has a fast 5'-3' helicase activity, while RecC stimulates the ATPase and processivity of the RecB helicase and contributes to recognition of the Chi site.</text>
</comment>
<comment type="similarity">
    <text evidence="15">Belongs to the helicase family. UvrD subfamily.</text>
</comment>
<evidence type="ECO:0000256" key="6">
    <source>
        <dbReference type="ARBA" id="ARBA00022806"/>
    </source>
</evidence>
<dbReference type="SUPFAM" id="SSF52540">
    <property type="entry name" value="P-loop containing nucleoside triphosphate hydrolases"/>
    <property type="match status" value="1"/>
</dbReference>
<feature type="domain" description="UvrD-like helicase C-terminal" evidence="19">
    <location>
        <begin position="726"/>
        <end position="1013"/>
    </location>
</feature>
<comment type="domain">
    <text evidence="15">The N-terminal DNA-binding domain is a ssDNA-dependent ATPase and has ATP-dependent 3'-5' helicase function. This domain interacts with RecC.</text>
</comment>
<dbReference type="GO" id="GO:0043138">
    <property type="term" value="F:3'-5' DNA helicase activity"/>
    <property type="evidence" value="ECO:0007669"/>
    <property type="project" value="UniProtKB-UniRule"/>
</dbReference>
<comment type="catalytic activity">
    <reaction evidence="14 15">
        <text>ATP + H2O = ADP + phosphate + H(+)</text>
        <dbReference type="Rhea" id="RHEA:13065"/>
        <dbReference type="ChEBI" id="CHEBI:15377"/>
        <dbReference type="ChEBI" id="CHEBI:15378"/>
        <dbReference type="ChEBI" id="CHEBI:30616"/>
        <dbReference type="ChEBI" id="CHEBI:43474"/>
        <dbReference type="ChEBI" id="CHEBI:456216"/>
        <dbReference type="EC" id="5.6.2.4"/>
    </reaction>
</comment>
<keyword evidence="6 15" id="KW-0347">Helicase</keyword>
<dbReference type="InterPro" id="IPR014016">
    <property type="entry name" value="UvrD-like_ATP-bd"/>
</dbReference>
<feature type="binding site" evidence="15">
    <location>
        <position position="1429"/>
    </location>
    <ligand>
        <name>Mg(2+)</name>
        <dbReference type="ChEBI" id="CHEBI:18420"/>
    </ligand>
</feature>
<dbReference type="Gene3D" id="1.10.486.10">
    <property type="entry name" value="PCRA, domain 4"/>
    <property type="match status" value="1"/>
</dbReference>
<dbReference type="PROSITE" id="PS51217">
    <property type="entry name" value="UVRD_HELICASE_CTER"/>
    <property type="match status" value="1"/>
</dbReference>
<feature type="compositionally biased region" description="Low complexity" evidence="17">
    <location>
        <begin position="743"/>
        <end position="755"/>
    </location>
</feature>
<dbReference type="PROSITE" id="PS51198">
    <property type="entry name" value="UVRD_HELICASE_ATP_BIND"/>
    <property type="match status" value="1"/>
</dbReference>
<dbReference type="InterPro" id="IPR014017">
    <property type="entry name" value="DNA_helicase_UvrD-like_C"/>
</dbReference>
<keyword evidence="7 15" id="KW-0269">Exonuclease</keyword>
<dbReference type="GO" id="GO:0008854">
    <property type="term" value="F:exodeoxyribonuclease V activity"/>
    <property type="evidence" value="ECO:0007669"/>
    <property type="project" value="UniProtKB-EC"/>
</dbReference>
<dbReference type="Pfam" id="PF00580">
    <property type="entry name" value="UvrD-helicase"/>
    <property type="match status" value="1"/>
</dbReference>
<feature type="binding site" evidence="16">
    <location>
        <begin position="89"/>
        <end position="96"/>
    </location>
    <ligand>
        <name>ATP</name>
        <dbReference type="ChEBI" id="CHEBI:30616"/>
    </ligand>
</feature>
<keyword evidence="8 15" id="KW-0067">ATP-binding</keyword>
<organism evidence="20 21">
    <name type="scientific">Faucicola osloensis</name>
    <name type="common">Moraxella osloensis</name>
    <dbReference type="NCBI Taxonomy" id="34062"/>
    <lineage>
        <taxon>Bacteria</taxon>
        <taxon>Pseudomonadati</taxon>
        <taxon>Pseudomonadota</taxon>
        <taxon>Gammaproteobacteria</taxon>
        <taxon>Moraxellales</taxon>
        <taxon>Moraxellaceae</taxon>
        <taxon>Faucicola</taxon>
    </lineage>
</organism>
<dbReference type="InterPro" id="IPR038726">
    <property type="entry name" value="PDDEXK_AddAB-type"/>
</dbReference>
<name>A0A2I1RKT8_FAUOS</name>
<comment type="cofactor">
    <cofactor evidence="15">
        <name>Mg(2+)</name>
        <dbReference type="ChEBI" id="CHEBI:18420"/>
    </cofactor>
    <text evidence="15">Binds 1 Mg(2+) ion per subunit.</text>
</comment>
<dbReference type="EMBL" id="PKJS01000002">
    <property type="protein sequence ID" value="PKZ69742.1"/>
    <property type="molecule type" value="Genomic_DNA"/>
</dbReference>
<dbReference type="Gene3D" id="3.90.320.10">
    <property type="match status" value="1"/>
</dbReference>
<dbReference type="EC" id="3.1.11.5" evidence="15"/>
<keyword evidence="5 15" id="KW-0378">Hydrolase</keyword>
<keyword evidence="11 15" id="KW-0234">DNA repair</keyword>
<proteinExistence type="inferred from homology"/>
<evidence type="ECO:0000256" key="3">
    <source>
        <dbReference type="ARBA" id="ARBA00022741"/>
    </source>
</evidence>
<evidence type="ECO:0000256" key="5">
    <source>
        <dbReference type="ARBA" id="ARBA00022801"/>
    </source>
</evidence>
<dbReference type="SUPFAM" id="SSF52980">
    <property type="entry name" value="Restriction endonuclease-like"/>
    <property type="match status" value="1"/>
</dbReference>
<evidence type="ECO:0000313" key="21">
    <source>
        <dbReference type="Proteomes" id="UP000234914"/>
    </source>
</evidence>
<evidence type="ECO:0000256" key="9">
    <source>
        <dbReference type="ARBA" id="ARBA00022842"/>
    </source>
</evidence>
<keyword evidence="3 15" id="KW-0547">Nucleotide-binding</keyword>
<keyword evidence="4 15" id="KW-0227">DNA damage</keyword>
<dbReference type="PANTHER" id="PTHR11070:SF23">
    <property type="entry name" value="RECBCD ENZYME SUBUNIT RECB"/>
    <property type="match status" value="1"/>
</dbReference>
<dbReference type="GO" id="GO:0005524">
    <property type="term" value="F:ATP binding"/>
    <property type="evidence" value="ECO:0007669"/>
    <property type="project" value="UniProtKB-UniRule"/>
</dbReference>
<reference evidence="20 21" key="1">
    <citation type="submission" date="2017-12" db="EMBL/GenBank/DDBJ databases">
        <title>Phylogenetic diversity of female urinary microbiome.</title>
        <authorList>
            <person name="Thomas-White K."/>
            <person name="Wolfe A.J."/>
        </authorList>
    </citation>
    <scope>NUCLEOTIDE SEQUENCE [LARGE SCALE GENOMIC DNA]</scope>
    <source>
        <strain evidence="20 21">UMB0416</strain>
    </source>
</reference>
<dbReference type="InterPro" id="IPR011335">
    <property type="entry name" value="Restrct_endonuc-II-like"/>
</dbReference>
<evidence type="ECO:0000256" key="1">
    <source>
        <dbReference type="ARBA" id="ARBA00022722"/>
    </source>
</evidence>
<sequence length="1540" mass="173888">MSLCYLWSKNCTNLLKHDMHFYQRNLMKHDIHTPSIKVSSEANIEANIKTNIKTNTQTNIDEAHITEDAESLLPPAVTLPLTGRHLIEASAGTGKTWTLTGVMLRLIVQAGQPCEKIIATTFTRSAAAEMRQRIRERLQDFYQLLQMINHSTFTPLNDSDLDSSKAIAVQKYANFIAQVQALAAQKNLLGKYQDPINKHLIEWVAKQIFGLPVDVTTAASAKVSTKVSPKANISTPKPAANDSENSTHKPAKNTVNFRIALQRTTLALNQLDRLFVSTLDSLCQKWLREYSSETGFSAEVQISNDVSSIIKGMIHDQLRAFMAQVNANMPELYPMMFDNNVFLPVADYYEAVNRALNFYTADIDTVPLTAFDTTAIKALMQSIADDNDSGFEAYFDSDFRKAQGFSASNKLHKHFNEIKNLQNLLSTGDITNVFAMYKVGNIVKVLDGIEDLYVNDKGFNSKKEQQSATFKSFDIVDNIWQLIQQTQALQDYFKQVNFYFTQFISRYVRTHLPKRLESQRLTTFALQLARLNDALSGKKGQSLARYIRHQYPIALIDESQDINTEQALLIQRVYLQDFEPETADKAEKSNGKKYHTPSQFLLLVGDPKQAIYGFRGGDVQNYTTLKKLFPEQPKSLSQNHRSSAALIDSLNHWYGVGEQDIDPDQADQLPNISQQPYFMGREIYYRKISATRQTAELVIGNAAENEAVSLPAFNHIAIEYKAPYSQQVVAVAENGATSNDTASPNNTDSSNDIISSSDERTVDYADAIAAQIFDLFDDGKPLSYQTRGLTLSDICVLAVKNSELHTIEKRLNHHGIATVRGGSQSVFGDSMSVDLMTLQSVLLTPFSESKLKSLMLSSFFQLTLEQINQLYDALNQTNTQAAQGQAHPHEASTNTSLAEIQQLVLTASELWQKHSFLVAIQWLLNQPLTLPNQITRNFWQRLAKHPNGERLLIDLRQLLDIISDQFNGQVGEHQLFEWFCAQVQQQPKEDWSTQQRLPSDEGVQLMTVHASKGLEFPIVFVVGFTGESKAKFRGAPLYLYGVQTTHQAAPQFTQKLTQNNDNPLLSRRLTALPSQIADNNSINPINYVAIEDQSAYEERLRLLYVALTRAKEQVYLVTVAKKSAVKNSALTPFMDDLAKFAVKETLTETIYIIDSNSLSKYYDSKLKFTSKTNRQNEQNAAISKIDYDDIIKVITIDTFKGWANTSFTALSRFIDHTSVDIVVNAEDRQDDDILSAAQTHLLPIPNSRLGGEPSNEVNSIRFNFEKGTNPGTFLHSVLEDIANNYNETPELAVPQQDVRADKLKRWSVMVDRTLRRYQMPSNYFSTKESSAGQYGNWHDINIDDLQPDYIALVDWLDDIIHTPLAASAVPLVNIKHNQKVAELGFNLRLNQHLSFSDLNALFHQFDIPLQLQSQEVNTMVWQYLKGEIDLVYQHGTQFFIVDYKSNYLGNDFDSYNPAALYDAMTTHSYWLQASIYQVALHRYLKLRLPNYDINTHLGAVEYAFLRGMSPKHATCGKLIKQFDSAFILALDDMFGYPNGN</sequence>
<keyword evidence="2 15" id="KW-0479">Metal-binding</keyword>
<evidence type="ECO:0000256" key="11">
    <source>
        <dbReference type="ARBA" id="ARBA00023204"/>
    </source>
</evidence>
<dbReference type="GO" id="GO:0016887">
    <property type="term" value="F:ATP hydrolysis activity"/>
    <property type="evidence" value="ECO:0007669"/>
    <property type="project" value="RHEA"/>
</dbReference>
<comment type="caution">
    <text evidence="20">The sequence shown here is derived from an EMBL/GenBank/DDBJ whole genome shotgun (WGS) entry which is preliminary data.</text>
</comment>
<feature type="binding site" evidence="15">
    <location>
        <position position="1275"/>
    </location>
    <ligand>
        <name>Mg(2+)</name>
        <dbReference type="ChEBI" id="CHEBI:18420"/>
    </ligand>
</feature>
<dbReference type="InterPro" id="IPR011604">
    <property type="entry name" value="PDDEXK-like_dom_sf"/>
</dbReference>
<accession>A0A2I1RKT8</accession>
<feature type="region of interest" description="Nuclease activity, interacts with RecD and RecA" evidence="15">
    <location>
        <begin position="1201"/>
        <end position="1540"/>
    </location>
</feature>
<evidence type="ECO:0000259" key="18">
    <source>
        <dbReference type="PROSITE" id="PS51198"/>
    </source>
</evidence>
<comment type="domain">
    <text evidence="15">The C-terminal domain has nuclease activity and interacts with RecD. It interacts with RecA, facilitating its loading onto ssDNA.</text>
</comment>
<comment type="function">
    <text evidence="15">A helicase/nuclease that prepares dsDNA breaks (DSB) for recombinational DNA repair. Binds to DSBs and unwinds DNA via a highly rapid and processive ATP-dependent bidirectional helicase activity. Unwinds dsDNA until it encounters a Chi (crossover hotspot instigator) sequence from the 3' direction. Cuts ssDNA a few nucleotides 3' to the Chi site. The properties and activities of the enzyme are changed at Chi. The Chi-altered holoenzyme produces a long 3'-ssDNA overhang and facilitates RecA-binding to the ssDNA for homologous DNA recombination and repair. Holoenzyme degrades any linearized DNA that is unable to undergo homologous recombination. In the holoenzyme this subunit contributes ATPase, 3'-5' helicase, exonuclease activity and loads RecA onto ssDNA.</text>
</comment>
<keyword evidence="1 15" id="KW-0540">Nuclease</keyword>
<evidence type="ECO:0000256" key="14">
    <source>
        <dbReference type="ARBA" id="ARBA00048988"/>
    </source>
</evidence>
<evidence type="ECO:0000256" key="16">
    <source>
        <dbReference type="PROSITE-ProRule" id="PRU00560"/>
    </source>
</evidence>
<dbReference type="InterPro" id="IPR027417">
    <property type="entry name" value="P-loop_NTPase"/>
</dbReference>
<feature type="binding site" evidence="15">
    <location>
        <position position="1442"/>
    </location>
    <ligand>
        <name>Mg(2+)</name>
        <dbReference type="ChEBI" id="CHEBI:18420"/>
    </ligand>
</feature>
<evidence type="ECO:0000256" key="8">
    <source>
        <dbReference type="ARBA" id="ARBA00022840"/>
    </source>
</evidence>
<evidence type="ECO:0000256" key="4">
    <source>
        <dbReference type="ARBA" id="ARBA00022763"/>
    </source>
</evidence>
<dbReference type="HAMAP" id="MF_01485">
    <property type="entry name" value="RecB"/>
    <property type="match status" value="1"/>
</dbReference>
<dbReference type="GO" id="GO:0000287">
    <property type="term" value="F:magnesium ion binding"/>
    <property type="evidence" value="ECO:0007669"/>
    <property type="project" value="UniProtKB-UniRule"/>
</dbReference>
<dbReference type="InterPro" id="IPR000212">
    <property type="entry name" value="DNA_helicase_UvrD/REP"/>
</dbReference>
<evidence type="ECO:0000256" key="17">
    <source>
        <dbReference type="SAM" id="MobiDB-lite"/>
    </source>
</evidence>
<evidence type="ECO:0000256" key="15">
    <source>
        <dbReference type="HAMAP-Rule" id="MF_01485"/>
    </source>
</evidence>
<feature type="active site" description="For nuclease activity" evidence="15">
    <location>
        <position position="1442"/>
    </location>
</feature>
<evidence type="ECO:0000256" key="7">
    <source>
        <dbReference type="ARBA" id="ARBA00022839"/>
    </source>
</evidence>
<dbReference type="InterPro" id="IPR004586">
    <property type="entry name" value="RecB"/>
</dbReference>
<dbReference type="Pfam" id="PF12705">
    <property type="entry name" value="PDDEXK_1"/>
    <property type="match status" value="1"/>
</dbReference>
<feature type="domain" description="UvrD-like helicase ATP-binding" evidence="18">
    <location>
        <begin position="68"/>
        <end position="643"/>
    </location>
</feature>
<keyword evidence="12 15" id="KW-0413">Isomerase</keyword>
<evidence type="ECO:0000313" key="20">
    <source>
        <dbReference type="EMBL" id="PKZ69742.1"/>
    </source>
</evidence>
<keyword evidence="10 15" id="KW-0238">DNA-binding</keyword>
<dbReference type="GO" id="GO:0000724">
    <property type="term" value="P:double-strand break repair via homologous recombination"/>
    <property type="evidence" value="ECO:0007669"/>
    <property type="project" value="UniProtKB-UniRule"/>
</dbReference>
<dbReference type="CDD" id="cd22352">
    <property type="entry name" value="RecB_C-like"/>
    <property type="match status" value="1"/>
</dbReference>
<evidence type="ECO:0000256" key="13">
    <source>
        <dbReference type="ARBA" id="ARBA00034617"/>
    </source>
</evidence>
<dbReference type="Proteomes" id="UP000234914">
    <property type="component" value="Unassembled WGS sequence"/>
</dbReference>